<dbReference type="InterPro" id="IPR027417">
    <property type="entry name" value="P-loop_NTPase"/>
</dbReference>
<evidence type="ECO:0000259" key="1">
    <source>
        <dbReference type="Pfam" id="PF13401"/>
    </source>
</evidence>
<dbReference type="Gene3D" id="1.25.40.10">
    <property type="entry name" value="Tetratricopeptide repeat domain"/>
    <property type="match status" value="1"/>
</dbReference>
<keyword evidence="4" id="KW-1185">Reference proteome</keyword>
<dbReference type="Gene3D" id="3.40.50.300">
    <property type="entry name" value="P-loop containing nucleotide triphosphate hydrolases"/>
    <property type="match status" value="1"/>
</dbReference>
<dbReference type="InterPro" id="IPR049945">
    <property type="entry name" value="AAA_22"/>
</dbReference>
<comment type="caution">
    <text evidence="3">The sequence shown here is derived from an EMBL/GenBank/DDBJ whole genome shotgun (WGS) entry which is preliminary data.</text>
</comment>
<organism evidence="3 4">
    <name type="scientific">Gandjariella thermophila</name>
    <dbReference type="NCBI Taxonomy" id="1931992"/>
    <lineage>
        <taxon>Bacteria</taxon>
        <taxon>Bacillati</taxon>
        <taxon>Actinomycetota</taxon>
        <taxon>Actinomycetes</taxon>
        <taxon>Pseudonocardiales</taxon>
        <taxon>Pseudonocardiaceae</taxon>
        <taxon>Gandjariella</taxon>
    </lineage>
</organism>
<evidence type="ECO:0000313" key="3">
    <source>
        <dbReference type="EMBL" id="GDY29721.1"/>
    </source>
</evidence>
<dbReference type="PRINTS" id="PR00364">
    <property type="entry name" value="DISEASERSIST"/>
</dbReference>
<dbReference type="Pfam" id="PF25872">
    <property type="entry name" value="HTH_77"/>
    <property type="match status" value="1"/>
</dbReference>
<sequence length="685" mass="74138">MPVDATSFVGRWREAPRARGYLSHSRLLTLTGVGGVGKSRLALRVAGTLRHPPPDGVWTVDVSGVGSGELLAQAVADAMGLCQRAAEPVTALLDHLRDRQLLLVLDNCEQMRGPCAVLVERLLAAAPGVRVLATSRQPLGVPGERLYVVPALSVPEPDHPVPADLLTRYDAVSLFAQRAADIRADFRVGAENRELVIRLCRQLDGVPLAIELAAARLRTLSLEQLVARLGDYFGLLAIDGPAGASRQRTLRATMDWSFDLCSPVERAVWARLSVFSGGVDLAAAEAVCAGEGITREDVDDAVLGLVDKSVLAREEIAGSVRYRLLATVREYGRQRLAAAGEEPTLRRRHRDWYRDLAAASARAWTTDAELGWLARLRAEHANLRCALEYCLTVPGEAEAGLAIGASLADYWYATGHLAEGRHWLGRALAVTRRPTATRARALWADGWCGLLQGDTDTALPLVRECETLATRLRDEAMVAYAKLDRAIAELNQQRPDRASSLLGEALPRLRSAGDSHGVWLTLYLRVLAESVRGDVDRAAASGEECVALSEARGAGWSRSQGLWALGVLRCRQGEWARAAALARDSLRQKWPLRDRWGMTLCLELLAWAAAGAGQADRAARLLGAGHAWWRAVGSSPAVLGALADSHRHCVEDTRRLLGEHEFTTAFREGGGFATDDAIAYALQAG</sequence>
<feature type="domain" description="Winged helix-turn-helix" evidence="2">
    <location>
        <begin position="264"/>
        <end position="337"/>
    </location>
</feature>
<protein>
    <submittedName>
        <fullName evidence="3">LuxR family transcriptional regulator</fullName>
    </submittedName>
</protein>
<dbReference type="Proteomes" id="UP000298860">
    <property type="component" value="Unassembled WGS sequence"/>
</dbReference>
<evidence type="ECO:0000313" key="4">
    <source>
        <dbReference type="Proteomes" id="UP000298860"/>
    </source>
</evidence>
<dbReference type="InterPro" id="IPR058852">
    <property type="entry name" value="HTH_77"/>
</dbReference>
<dbReference type="GO" id="GO:0016887">
    <property type="term" value="F:ATP hydrolysis activity"/>
    <property type="evidence" value="ECO:0007669"/>
    <property type="project" value="InterPro"/>
</dbReference>
<accession>A0A4D4IZP1</accession>
<dbReference type="PANTHER" id="PTHR47691:SF3">
    <property type="entry name" value="HTH-TYPE TRANSCRIPTIONAL REGULATOR RV0890C-RELATED"/>
    <property type="match status" value="1"/>
</dbReference>
<dbReference type="AlphaFoldDB" id="A0A4D4IZP1"/>
<name>A0A4D4IZP1_9PSEU</name>
<evidence type="ECO:0000259" key="2">
    <source>
        <dbReference type="Pfam" id="PF25872"/>
    </source>
</evidence>
<dbReference type="SUPFAM" id="SSF52540">
    <property type="entry name" value="P-loop containing nucleoside triphosphate hydrolases"/>
    <property type="match status" value="1"/>
</dbReference>
<dbReference type="PANTHER" id="PTHR47691">
    <property type="entry name" value="REGULATOR-RELATED"/>
    <property type="match status" value="1"/>
</dbReference>
<gene>
    <name evidence="3" type="ORF">GTS_13540</name>
</gene>
<dbReference type="SUPFAM" id="SSF48452">
    <property type="entry name" value="TPR-like"/>
    <property type="match status" value="1"/>
</dbReference>
<dbReference type="InterPro" id="IPR011990">
    <property type="entry name" value="TPR-like_helical_dom_sf"/>
</dbReference>
<dbReference type="EMBL" id="BJFL01000004">
    <property type="protein sequence ID" value="GDY29721.1"/>
    <property type="molecule type" value="Genomic_DNA"/>
</dbReference>
<proteinExistence type="predicted"/>
<reference evidence="4" key="1">
    <citation type="submission" date="2019-04" db="EMBL/GenBank/DDBJ databases">
        <title>Draft genome sequence of Pseudonocardiaceae bacterium SL3-2-4.</title>
        <authorList>
            <person name="Ningsih F."/>
            <person name="Yokota A."/>
            <person name="Sakai Y."/>
            <person name="Nanatani K."/>
            <person name="Yabe S."/>
            <person name="Oetari A."/>
            <person name="Sjamsuridzal W."/>
        </authorList>
    </citation>
    <scope>NUCLEOTIDE SEQUENCE [LARGE SCALE GENOMIC DNA]</scope>
    <source>
        <strain evidence="4">SL3-2-4</strain>
    </source>
</reference>
<feature type="domain" description="ORC1/DEAH AAA+ ATPase" evidence="1">
    <location>
        <begin position="24"/>
        <end position="116"/>
    </location>
</feature>
<dbReference type="Pfam" id="PF13401">
    <property type="entry name" value="AAA_22"/>
    <property type="match status" value="1"/>
</dbReference>